<protein>
    <submittedName>
        <fullName evidence="2">Uncharacterized protein</fullName>
    </submittedName>
</protein>
<gene>
    <name evidence="2" type="ORF">CCACVL1_00243</name>
</gene>
<evidence type="ECO:0000313" key="2">
    <source>
        <dbReference type="EMBL" id="OMP11823.1"/>
    </source>
</evidence>
<reference evidence="2 3" key="1">
    <citation type="submission" date="2013-09" db="EMBL/GenBank/DDBJ databases">
        <title>Corchorus capsularis genome sequencing.</title>
        <authorList>
            <person name="Alam M."/>
            <person name="Haque M.S."/>
            <person name="Islam M.S."/>
            <person name="Emdad E.M."/>
            <person name="Islam M.M."/>
            <person name="Ahmed B."/>
            <person name="Halim A."/>
            <person name="Hossen Q.M.M."/>
            <person name="Hossain M.Z."/>
            <person name="Ahmed R."/>
            <person name="Khan M.M."/>
            <person name="Islam R."/>
            <person name="Rashid M.M."/>
            <person name="Khan S.A."/>
            <person name="Rahman M.S."/>
            <person name="Alam M."/>
        </authorList>
    </citation>
    <scope>NUCLEOTIDE SEQUENCE [LARGE SCALE GENOMIC DNA]</scope>
    <source>
        <strain evidence="3">cv. CVL-1</strain>
        <tissue evidence="2">Whole seedling</tissue>
    </source>
</reference>
<keyword evidence="3" id="KW-1185">Reference proteome</keyword>
<organism evidence="2 3">
    <name type="scientific">Corchorus capsularis</name>
    <name type="common">Jute</name>
    <dbReference type="NCBI Taxonomy" id="210143"/>
    <lineage>
        <taxon>Eukaryota</taxon>
        <taxon>Viridiplantae</taxon>
        <taxon>Streptophyta</taxon>
        <taxon>Embryophyta</taxon>
        <taxon>Tracheophyta</taxon>
        <taxon>Spermatophyta</taxon>
        <taxon>Magnoliopsida</taxon>
        <taxon>eudicotyledons</taxon>
        <taxon>Gunneridae</taxon>
        <taxon>Pentapetalae</taxon>
        <taxon>rosids</taxon>
        <taxon>malvids</taxon>
        <taxon>Malvales</taxon>
        <taxon>Malvaceae</taxon>
        <taxon>Grewioideae</taxon>
        <taxon>Apeibeae</taxon>
        <taxon>Corchorus</taxon>
    </lineage>
</organism>
<dbReference type="Gramene" id="OMP11823">
    <property type="protein sequence ID" value="OMP11823"/>
    <property type="gene ID" value="CCACVL1_00243"/>
</dbReference>
<comment type="caution">
    <text evidence="2">The sequence shown here is derived from an EMBL/GenBank/DDBJ whole genome shotgun (WGS) entry which is preliminary data.</text>
</comment>
<dbReference type="EMBL" id="AWWV01000794">
    <property type="protein sequence ID" value="OMP11823.1"/>
    <property type="molecule type" value="Genomic_DNA"/>
</dbReference>
<dbReference type="AlphaFoldDB" id="A0A1R3KXI7"/>
<evidence type="ECO:0000313" key="3">
    <source>
        <dbReference type="Proteomes" id="UP000188268"/>
    </source>
</evidence>
<evidence type="ECO:0000256" key="1">
    <source>
        <dbReference type="SAM" id="MobiDB-lite"/>
    </source>
</evidence>
<name>A0A1R3KXI7_COCAP</name>
<accession>A0A1R3KXI7</accession>
<dbReference type="Proteomes" id="UP000188268">
    <property type="component" value="Unassembled WGS sequence"/>
</dbReference>
<dbReference type="OrthoDB" id="1021512at2759"/>
<sequence length="104" mass="11582">MAMTENRVLECINFDTSGRWSRTYRGAGALMGIFNPQAGVMQSSKSSIWVQNGHMNDLNSIEVGWAKPQPNPSSPRRRPMREPSIVHDAPIPLAIKNGGDWFVD</sequence>
<proteinExistence type="predicted"/>
<feature type="region of interest" description="Disordered" evidence="1">
    <location>
        <begin position="64"/>
        <end position="89"/>
    </location>
</feature>